<gene>
    <name evidence="2" type="ORF">CAL29_03605</name>
</gene>
<reference evidence="3" key="1">
    <citation type="submission" date="2017-05" db="EMBL/GenBank/DDBJ databases">
        <title>Complete and WGS of Bordetella genogroups.</title>
        <authorList>
            <person name="Spilker T."/>
            <person name="Lipuma J."/>
        </authorList>
    </citation>
    <scope>NUCLEOTIDE SEQUENCE [LARGE SCALE GENOMIC DNA]</scope>
    <source>
        <strain evidence="3">AU16122</strain>
    </source>
</reference>
<accession>A0A261SJB9</accession>
<dbReference type="PANTHER" id="PTHR30024">
    <property type="entry name" value="ALIPHATIC SULFONATES-BINDING PROTEIN-RELATED"/>
    <property type="match status" value="1"/>
</dbReference>
<proteinExistence type="predicted"/>
<evidence type="ECO:0000313" key="3">
    <source>
        <dbReference type="Proteomes" id="UP000216020"/>
    </source>
</evidence>
<dbReference type="EMBL" id="NEVM01000001">
    <property type="protein sequence ID" value="OZI37504.1"/>
    <property type="molecule type" value="Genomic_DNA"/>
</dbReference>
<dbReference type="CDD" id="cd13558">
    <property type="entry name" value="PBP2_SsuA_like_2"/>
    <property type="match status" value="1"/>
</dbReference>
<dbReference type="SUPFAM" id="SSF53850">
    <property type="entry name" value="Periplasmic binding protein-like II"/>
    <property type="match status" value="1"/>
</dbReference>
<name>A0A261SJB9_9BORD</name>
<dbReference type="Gene3D" id="3.40.190.10">
    <property type="entry name" value="Periplasmic binding protein-like II"/>
    <property type="match status" value="2"/>
</dbReference>
<dbReference type="Proteomes" id="UP000216020">
    <property type="component" value="Unassembled WGS sequence"/>
</dbReference>
<sequence length="327" mass="35261">MDRRTFLAATSSAVLSVGLNASVRAQPAVDPKTRLVAADQGELVRVLLEASGERKKLGFDLQLPNFAGGPAIFEAIRAGALDIAYVGDTPPIQARAAGTLLPIIATISRQLSTYRLVSRPGLTIDKLAELKGKRISYIEGSGRQVFLIEALDRAGLTLKDIQPVALRIADLPDAIRSGAIDVAVLNEPYVTRLAAQVGATPVRDPVERQLLPGVSYFYARPEVLANPAQSAAIGEFLGAFIRAGKWSNEHQQQWGKAYYTDFQRLTPQSTAAILASQSPLVFQTSREAVADHQKLIDILYAAGSIKQRLDAAQSFTDAYDAIIVAQR</sequence>
<evidence type="ECO:0000313" key="2">
    <source>
        <dbReference type="EMBL" id="OZI37504.1"/>
    </source>
</evidence>
<evidence type="ECO:0000259" key="1">
    <source>
        <dbReference type="Pfam" id="PF09084"/>
    </source>
</evidence>
<feature type="domain" description="SsuA/THI5-like" evidence="1">
    <location>
        <begin position="58"/>
        <end position="184"/>
    </location>
</feature>
<dbReference type="PANTHER" id="PTHR30024:SF48">
    <property type="entry name" value="ABC TRANSPORTER SUBSTRATE-BINDING PROTEIN"/>
    <property type="match status" value="1"/>
</dbReference>
<organism evidence="2 3">
    <name type="scientific">Bordetella genomosp. 10</name>
    <dbReference type="NCBI Taxonomy" id="1416804"/>
    <lineage>
        <taxon>Bacteria</taxon>
        <taxon>Pseudomonadati</taxon>
        <taxon>Pseudomonadota</taxon>
        <taxon>Betaproteobacteria</taxon>
        <taxon>Burkholderiales</taxon>
        <taxon>Alcaligenaceae</taxon>
        <taxon>Bordetella</taxon>
    </lineage>
</organism>
<dbReference type="InterPro" id="IPR015168">
    <property type="entry name" value="SsuA/THI5"/>
</dbReference>
<keyword evidence="3" id="KW-1185">Reference proteome</keyword>
<dbReference type="Pfam" id="PF09084">
    <property type="entry name" value="NMT1"/>
    <property type="match status" value="1"/>
</dbReference>
<protein>
    <submittedName>
        <fullName evidence="2">Taurine ABC transporter substrate-binding protein</fullName>
    </submittedName>
</protein>
<dbReference type="OrthoDB" id="286202at2"/>
<comment type="caution">
    <text evidence="2">The sequence shown here is derived from an EMBL/GenBank/DDBJ whole genome shotgun (WGS) entry which is preliminary data.</text>
</comment>
<dbReference type="AlphaFoldDB" id="A0A261SJB9"/>